<evidence type="ECO:0000256" key="3">
    <source>
        <dbReference type="ARBA" id="ARBA00023157"/>
    </source>
</evidence>
<dbReference type="EMBL" id="SJPJ01000002">
    <property type="protein sequence ID" value="TWT76699.1"/>
    <property type="molecule type" value="Genomic_DNA"/>
</dbReference>
<accession>A0A5C5YPE8</accession>
<dbReference type="Proteomes" id="UP000315010">
    <property type="component" value="Unassembled WGS sequence"/>
</dbReference>
<proteinExistence type="predicted"/>
<dbReference type="CDD" id="cd02966">
    <property type="entry name" value="TlpA_like_family"/>
    <property type="match status" value="1"/>
</dbReference>
<evidence type="ECO:0000256" key="1">
    <source>
        <dbReference type="ARBA" id="ARBA00004196"/>
    </source>
</evidence>
<evidence type="ECO:0000256" key="4">
    <source>
        <dbReference type="ARBA" id="ARBA00023284"/>
    </source>
</evidence>
<feature type="compositionally biased region" description="Polar residues" evidence="5">
    <location>
        <begin position="28"/>
        <end position="47"/>
    </location>
</feature>
<dbReference type="Gene3D" id="3.40.30.10">
    <property type="entry name" value="Glutaredoxin"/>
    <property type="match status" value="1"/>
</dbReference>
<dbReference type="InterPro" id="IPR036249">
    <property type="entry name" value="Thioredoxin-like_sf"/>
</dbReference>
<organism evidence="6 7">
    <name type="scientific">Novipirellula herctigrandis</name>
    <dbReference type="NCBI Taxonomy" id="2527986"/>
    <lineage>
        <taxon>Bacteria</taxon>
        <taxon>Pseudomonadati</taxon>
        <taxon>Planctomycetota</taxon>
        <taxon>Planctomycetia</taxon>
        <taxon>Pirellulales</taxon>
        <taxon>Pirellulaceae</taxon>
        <taxon>Novipirellula</taxon>
    </lineage>
</organism>
<sequence length="551" mass="59340">MSNFLVHCKVAFPIVISVLLLLGGCSNSKPSEASAQPDSELNLSQSAQDVVEQPSQPQPDEPDRTQTPQAPSQEASPQAPVSTLPNMPHSQPATPASSSEADFGTAILGQAEPTRQLRADLTPAQLREFLAGADSDMQLVASGRTGIRDQQEAILEMQRIVKRKLEASRRLRDHGDATESETSEGARGELQSLSHLAALGDLKAAIELEELANANLTSSDSVLVTDSRLVLIGFAIESLQNGNDNAAQKITDFVKDLASSANAPGIPAMMVMGQARDILSKYEHDEEAKLIRDTIIDLYANASDPEIAKMAAQLAGSVQYDAIDHLLQQAIDGKSVSETDWSVSVQTLIDESPDLQTVQYLAGAALQFEGLEQRALADVTYEKLDETFSSLDTATGKEARLAIVARQARENSIGKTFDPDLQSVDGSALSMADYRGKIVLVPLWAMGFPESMQVFGPLQELEQESPDLIAVVGINLDPAGAPVAQFVKQNRITFPSFRAESSQTAEVANEVAARFGMVSAPFMVVLDQQARVASINYTLTQLRRSIAELRE</sequence>
<dbReference type="SUPFAM" id="SSF52833">
    <property type="entry name" value="Thioredoxin-like"/>
    <property type="match status" value="1"/>
</dbReference>
<dbReference type="GO" id="GO:0030313">
    <property type="term" value="C:cell envelope"/>
    <property type="evidence" value="ECO:0007669"/>
    <property type="project" value="UniProtKB-SubCell"/>
</dbReference>
<dbReference type="AlphaFoldDB" id="A0A5C5YPE8"/>
<keyword evidence="3" id="KW-1015">Disulfide bond</keyword>
<keyword evidence="2" id="KW-0201">Cytochrome c-type biogenesis</keyword>
<dbReference type="GO" id="GO:0017004">
    <property type="term" value="P:cytochrome complex assembly"/>
    <property type="evidence" value="ECO:0007669"/>
    <property type="project" value="UniProtKB-KW"/>
</dbReference>
<feature type="region of interest" description="Disordered" evidence="5">
    <location>
        <begin position="169"/>
        <end position="189"/>
    </location>
</feature>
<feature type="compositionally biased region" description="Polar residues" evidence="5">
    <location>
        <begin position="65"/>
        <end position="100"/>
    </location>
</feature>
<gene>
    <name evidence="6" type="ORF">CA13_71960</name>
</gene>
<evidence type="ECO:0000256" key="2">
    <source>
        <dbReference type="ARBA" id="ARBA00022748"/>
    </source>
</evidence>
<dbReference type="InterPro" id="IPR050553">
    <property type="entry name" value="Thioredoxin_ResA/DsbE_sf"/>
</dbReference>
<name>A0A5C5YPE8_9BACT</name>
<dbReference type="RefSeq" id="WP_146404422.1">
    <property type="nucleotide sequence ID" value="NZ_SJPJ01000002.1"/>
</dbReference>
<comment type="caution">
    <text evidence="6">The sequence shown here is derived from an EMBL/GenBank/DDBJ whole genome shotgun (WGS) entry which is preliminary data.</text>
</comment>
<comment type="subcellular location">
    <subcellularLocation>
        <location evidence="1">Cell envelope</location>
    </subcellularLocation>
</comment>
<dbReference type="OrthoDB" id="226878at2"/>
<protein>
    <recommendedName>
        <fullName evidence="8">Thiol-disulfide oxidoreductase</fullName>
    </recommendedName>
</protein>
<reference evidence="6 7" key="1">
    <citation type="submission" date="2019-02" db="EMBL/GenBank/DDBJ databases">
        <title>Deep-cultivation of Planctomycetes and their phenomic and genomic characterization uncovers novel biology.</title>
        <authorList>
            <person name="Wiegand S."/>
            <person name="Jogler M."/>
            <person name="Boedeker C."/>
            <person name="Pinto D."/>
            <person name="Vollmers J."/>
            <person name="Rivas-Marin E."/>
            <person name="Kohn T."/>
            <person name="Peeters S.H."/>
            <person name="Heuer A."/>
            <person name="Rast P."/>
            <person name="Oberbeckmann S."/>
            <person name="Bunk B."/>
            <person name="Jeske O."/>
            <person name="Meyerdierks A."/>
            <person name="Storesund J.E."/>
            <person name="Kallscheuer N."/>
            <person name="Luecker S."/>
            <person name="Lage O.M."/>
            <person name="Pohl T."/>
            <person name="Merkel B.J."/>
            <person name="Hornburger P."/>
            <person name="Mueller R.-W."/>
            <person name="Bruemmer F."/>
            <person name="Labrenz M."/>
            <person name="Spormann A.M."/>
            <person name="Op Den Camp H."/>
            <person name="Overmann J."/>
            <person name="Amann R."/>
            <person name="Jetten M.S.M."/>
            <person name="Mascher T."/>
            <person name="Medema M.H."/>
            <person name="Devos D.P."/>
            <person name="Kaster A.-K."/>
            <person name="Ovreas L."/>
            <person name="Rohde M."/>
            <person name="Galperin M.Y."/>
            <person name="Jogler C."/>
        </authorList>
    </citation>
    <scope>NUCLEOTIDE SEQUENCE [LARGE SCALE GENOMIC DNA]</scope>
    <source>
        <strain evidence="6 7">CA13</strain>
    </source>
</reference>
<feature type="region of interest" description="Disordered" evidence="5">
    <location>
        <begin position="28"/>
        <end position="101"/>
    </location>
</feature>
<evidence type="ECO:0000313" key="6">
    <source>
        <dbReference type="EMBL" id="TWT76699.1"/>
    </source>
</evidence>
<dbReference type="PANTHER" id="PTHR42852">
    <property type="entry name" value="THIOL:DISULFIDE INTERCHANGE PROTEIN DSBE"/>
    <property type="match status" value="1"/>
</dbReference>
<evidence type="ECO:0000313" key="7">
    <source>
        <dbReference type="Proteomes" id="UP000315010"/>
    </source>
</evidence>
<keyword evidence="4" id="KW-0676">Redox-active center</keyword>
<keyword evidence="7" id="KW-1185">Reference proteome</keyword>
<dbReference type="PANTHER" id="PTHR42852:SF6">
    <property type="entry name" value="THIOL:DISULFIDE INTERCHANGE PROTEIN DSBE"/>
    <property type="match status" value="1"/>
</dbReference>
<evidence type="ECO:0000256" key="5">
    <source>
        <dbReference type="SAM" id="MobiDB-lite"/>
    </source>
</evidence>
<evidence type="ECO:0008006" key="8">
    <source>
        <dbReference type="Google" id="ProtNLM"/>
    </source>
</evidence>